<proteinExistence type="predicted"/>
<feature type="compositionally biased region" description="Basic and acidic residues" evidence="2">
    <location>
        <begin position="315"/>
        <end position="324"/>
    </location>
</feature>
<feature type="region of interest" description="Disordered" evidence="2">
    <location>
        <begin position="296"/>
        <end position="324"/>
    </location>
</feature>
<protein>
    <submittedName>
        <fullName evidence="3">Uncharacterized protein</fullName>
    </submittedName>
</protein>
<dbReference type="AlphaFoldDB" id="A0AAD6SBN7"/>
<gene>
    <name evidence="3" type="ORF">C8F04DRAFT_1271539</name>
</gene>
<evidence type="ECO:0000256" key="2">
    <source>
        <dbReference type="SAM" id="MobiDB-lite"/>
    </source>
</evidence>
<name>A0AAD6SBN7_9AGAR</name>
<feature type="compositionally biased region" description="Basic and acidic residues" evidence="2">
    <location>
        <begin position="296"/>
        <end position="305"/>
    </location>
</feature>
<evidence type="ECO:0000256" key="1">
    <source>
        <dbReference type="SAM" id="Coils"/>
    </source>
</evidence>
<dbReference type="Proteomes" id="UP001218188">
    <property type="component" value="Unassembled WGS sequence"/>
</dbReference>
<sequence length="491" mass="54964">MATANAKGSMLHLRVLLPLADALRRKLIVAIAERARQIDAFKEINKCIPAAKRAEWQKKIDIFIEDRTSASPYTYANRGGPTEAEIRASLKQKEQEEAKGGRAPLHATSATAFLSAGLQLEETQRRIKAQLAVPNITADRESKIHEFRIAFMAKLRKFRELQVVYTPAAVRTLKAEEAKREVDLPTPSPEHIRLWLPSELPEDERSGSGCQRNVVGMEAKLRQGQCSNALVGIRNLLHCKRHIITFRNDNLGGQKKTTRAHTIVAQLGERVNVEACKYRDARAALTHLKGRDHAPELKELKKGDLTLEGEEERDPGEAARSDREAVKRMGRITGGTHGQPLRSDASAKKAPGVSWIWMAPGALDGEEEGLHESLRIEWSRAKARKKRWEEEVELLREEMRRVLRYLEWEQGRWATLKVDSAARSDITLELRHGLEAYAAKQVAWHRDLATLFREEMGHPLEKATALAIAAGLEDDASSSLEALFTPGAPSS</sequence>
<evidence type="ECO:0000313" key="3">
    <source>
        <dbReference type="EMBL" id="KAJ7023335.1"/>
    </source>
</evidence>
<reference evidence="3" key="1">
    <citation type="submission" date="2023-03" db="EMBL/GenBank/DDBJ databases">
        <title>Massive genome expansion in bonnet fungi (Mycena s.s.) driven by repeated elements and novel gene families across ecological guilds.</title>
        <authorList>
            <consortium name="Lawrence Berkeley National Laboratory"/>
            <person name="Harder C.B."/>
            <person name="Miyauchi S."/>
            <person name="Viragh M."/>
            <person name="Kuo A."/>
            <person name="Thoen E."/>
            <person name="Andreopoulos B."/>
            <person name="Lu D."/>
            <person name="Skrede I."/>
            <person name="Drula E."/>
            <person name="Henrissat B."/>
            <person name="Morin E."/>
            <person name="Kohler A."/>
            <person name="Barry K."/>
            <person name="LaButti K."/>
            <person name="Morin E."/>
            <person name="Salamov A."/>
            <person name="Lipzen A."/>
            <person name="Mereny Z."/>
            <person name="Hegedus B."/>
            <person name="Baldrian P."/>
            <person name="Stursova M."/>
            <person name="Weitz H."/>
            <person name="Taylor A."/>
            <person name="Grigoriev I.V."/>
            <person name="Nagy L.G."/>
            <person name="Martin F."/>
            <person name="Kauserud H."/>
        </authorList>
    </citation>
    <scope>NUCLEOTIDE SEQUENCE</scope>
    <source>
        <strain evidence="3">CBHHK200</strain>
    </source>
</reference>
<keyword evidence="4" id="KW-1185">Reference proteome</keyword>
<accession>A0AAD6SBN7</accession>
<feature type="coiled-coil region" evidence="1">
    <location>
        <begin position="371"/>
        <end position="405"/>
    </location>
</feature>
<keyword evidence="1" id="KW-0175">Coiled coil</keyword>
<evidence type="ECO:0000313" key="4">
    <source>
        <dbReference type="Proteomes" id="UP001218188"/>
    </source>
</evidence>
<comment type="caution">
    <text evidence="3">The sequence shown here is derived from an EMBL/GenBank/DDBJ whole genome shotgun (WGS) entry which is preliminary data.</text>
</comment>
<dbReference type="EMBL" id="JARJCM010000190">
    <property type="protein sequence ID" value="KAJ7023335.1"/>
    <property type="molecule type" value="Genomic_DNA"/>
</dbReference>
<organism evidence="3 4">
    <name type="scientific">Mycena alexandri</name>
    <dbReference type="NCBI Taxonomy" id="1745969"/>
    <lineage>
        <taxon>Eukaryota</taxon>
        <taxon>Fungi</taxon>
        <taxon>Dikarya</taxon>
        <taxon>Basidiomycota</taxon>
        <taxon>Agaricomycotina</taxon>
        <taxon>Agaricomycetes</taxon>
        <taxon>Agaricomycetidae</taxon>
        <taxon>Agaricales</taxon>
        <taxon>Marasmiineae</taxon>
        <taxon>Mycenaceae</taxon>
        <taxon>Mycena</taxon>
    </lineage>
</organism>